<reference evidence="4 5" key="1">
    <citation type="submission" date="2016-02" db="EMBL/GenBank/DDBJ databases">
        <title>Band-tailed pigeon sequencing and assembly.</title>
        <authorList>
            <person name="Soares A.E."/>
            <person name="Novak B.J."/>
            <person name="Rice E.S."/>
            <person name="O'Connell B."/>
            <person name="Chang D."/>
            <person name="Weber S."/>
            <person name="Shapiro B."/>
        </authorList>
    </citation>
    <scope>NUCLEOTIDE SEQUENCE [LARGE SCALE GENOMIC DNA]</scope>
    <source>
        <strain evidence="4">BTP2013</strain>
        <tissue evidence="4">Blood</tissue>
    </source>
</reference>
<gene>
    <name evidence="4" type="ORF">AV530_006114</name>
</gene>
<keyword evidence="1" id="KW-0479">Metal-binding</keyword>
<dbReference type="SUPFAM" id="SSF56784">
    <property type="entry name" value="HAD-like"/>
    <property type="match status" value="1"/>
</dbReference>
<evidence type="ECO:0000256" key="1">
    <source>
        <dbReference type="ARBA" id="ARBA00022723"/>
    </source>
</evidence>
<keyword evidence="2" id="KW-0378">Hydrolase</keyword>
<dbReference type="InterPro" id="IPR008380">
    <property type="entry name" value="HAD-SF_hydro_IG_5-nucl"/>
</dbReference>
<dbReference type="PANTHER" id="PTHR12103">
    <property type="entry name" value="5'-NUCLEOTIDASE DOMAIN-CONTAINING"/>
    <property type="match status" value="1"/>
</dbReference>
<name>A0A1V4J884_PATFA</name>
<organism evidence="4 5">
    <name type="scientific">Patagioenas fasciata monilis</name>
    <dbReference type="NCBI Taxonomy" id="372326"/>
    <lineage>
        <taxon>Eukaryota</taxon>
        <taxon>Metazoa</taxon>
        <taxon>Chordata</taxon>
        <taxon>Craniata</taxon>
        <taxon>Vertebrata</taxon>
        <taxon>Euteleostomi</taxon>
        <taxon>Archelosauria</taxon>
        <taxon>Archosauria</taxon>
        <taxon>Dinosauria</taxon>
        <taxon>Saurischia</taxon>
        <taxon>Theropoda</taxon>
        <taxon>Coelurosauria</taxon>
        <taxon>Aves</taxon>
        <taxon>Neognathae</taxon>
        <taxon>Neoaves</taxon>
        <taxon>Columbimorphae</taxon>
        <taxon>Columbiformes</taxon>
        <taxon>Columbidae</taxon>
        <taxon>Patagioenas</taxon>
    </lineage>
</organism>
<keyword evidence="5" id="KW-1185">Reference proteome</keyword>
<proteinExistence type="predicted"/>
<dbReference type="AlphaFoldDB" id="A0A1V4J884"/>
<dbReference type="InterPro" id="IPR036412">
    <property type="entry name" value="HAD-like_sf"/>
</dbReference>
<dbReference type="Proteomes" id="UP000190648">
    <property type="component" value="Unassembled WGS sequence"/>
</dbReference>
<comment type="caution">
    <text evidence="4">The sequence shown here is derived from an EMBL/GenBank/DDBJ whole genome shotgun (WGS) entry which is preliminary data.</text>
</comment>
<dbReference type="GO" id="GO:0046872">
    <property type="term" value="F:metal ion binding"/>
    <property type="evidence" value="ECO:0007669"/>
    <property type="project" value="UniProtKB-KW"/>
</dbReference>
<evidence type="ECO:0000256" key="3">
    <source>
        <dbReference type="ARBA" id="ARBA00022842"/>
    </source>
</evidence>
<evidence type="ECO:0000256" key="2">
    <source>
        <dbReference type="ARBA" id="ARBA00022801"/>
    </source>
</evidence>
<dbReference type="Pfam" id="PF05761">
    <property type="entry name" value="5_nucleotid"/>
    <property type="match status" value="1"/>
</dbReference>
<evidence type="ECO:0000313" key="4">
    <source>
        <dbReference type="EMBL" id="OPJ68483.1"/>
    </source>
</evidence>
<keyword evidence="3" id="KW-0460">Magnesium</keyword>
<dbReference type="OrthoDB" id="409330at2759"/>
<sequence length="217" mass="25021">MKKLVYDLLSPGVCNLLNPTTIYANNEISLGDIEIYVFDCNYMLHSNLLHSMIFNTSRDILIEQFKYPEGLGKYDYIPEFAIHAFHSDVRKSLLMKTDAFDYAQLGTVYRGLEPVPDGEVIELYSGVQHIPLCQMSGFYGKVPHYKQFMDIFSLPEMTLLSSVIDYFITHGIEFNQVHLYKDISDAIRDVYVKGVMHKGLKKIWNRIFCTGMKSMLC</sequence>
<dbReference type="EMBL" id="LSYS01008581">
    <property type="protein sequence ID" value="OPJ68483.1"/>
    <property type="molecule type" value="Genomic_DNA"/>
</dbReference>
<protein>
    <submittedName>
        <fullName evidence="4">Uncharacterized protein</fullName>
    </submittedName>
</protein>
<dbReference type="PANTHER" id="PTHR12103:SF14">
    <property type="entry name" value="5'-NUCLEOTIDASE DOMAIN-CONTAINING PROTEIN 2"/>
    <property type="match status" value="1"/>
</dbReference>
<dbReference type="GO" id="GO:0008253">
    <property type="term" value="F:5'-nucleotidase activity"/>
    <property type="evidence" value="ECO:0007669"/>
    <property type="project" value="TreeGrafter"/>
</dbReference>
<evidence type="ECO:0000313" key="5">
    <source>
        <dbReference type="Proteomes" id="UP000190648"/>
    </source>
</evidence>
<accession>A0A1V4J884</accession>